<dbReference type="InterPro" id="IPR029526">
    <property type="entry name" value="PGBD"/>
</dbReference>
<feature type="region of interest" description="Disordered" evidence="1">
    <location>
        <begin position="1"/>
        <end position="32"/>
    </location>
</feature>
<dbReference type="Proteomes" id="UP000291404">
    <property type="component" value="Unassembled WGS sequence"/>
</dbReference>
<dbReference type="VEuPathDB" id="MicrosporidiaDB:CWI36_0009p0030"/>
<dbReference type="Pfam" id="PF13843">
    <property type="entry name" value="DDE_Tnp_1_7"/>
    <property type="match status" value="1"/>
</dbReference>
<sequence>MSRTIISDVDSIASDSEDGEIGGDTSSDDSIIITHRRKRLRIESESSISSSSSEAEETPTFTNILPTNVFSKATNNFFETPGPRCAPPPDASPVTYFNLFFTTSLLETIVRETNRYATQFFASHTVLNNSRAKKWTPTTIYEIKAFIAVLLEMGITRRPTIDSYWATGSRQLPWFRTMFSRDRFQLILKFFHLIDNTSLFEPGHPNYDPCGRFDMLVKHANTVFQRHYIPNQQLSIDESLVGTHCHSAIKQYIPNKKHHKWGIKFLMLCDSISKYCLGFFCYKGAKNTDDRDLVQKYGLGFTVARKLLSTGNYLFKGYHLFTDNFYTSLRLAKALLKQNTYLTGTIRRNRKEIPPEAKKAIVGEAKYMAHENVLMCSFRDKKSKPNPVILISSNSDTNSVTIKKKKGNFEYEKMKPSMIHDYNKYMGGVDECDKMLYVYLDERRTLKYWKKVVFNVFGRMVLNSYILYVSNTTEKKMNRLKFTSKIIDDIEKEWMYHKNSVSTQPSSSTNKFALEKLPGRNLRQCAVIKTGVKIRNNRPDIYILDKKKNKITHFEEGITSQDSLQISWKRKSLSVIKRVEFHDEPTHTLKQASIEHDMLKMLNGGIIHSLFQKKNHIRVTKNKHKRNVRIKRRKDGASFLCTEYYSKKQRKSNAFTSLYTDTLNFKPSTSIQESKKRMIRSFAEYTCVIR</sequence>
<dbReference type="PANTHER" id="PTHR46599">
    <property type="entry name" value="PIGGYBAC TRANSPOSABLE ELEMENT-DERIVED PROTEIN 4"/>
    <property type="match status" value="1"/>
</dbReference>
<organism evidence="3 4">
    <name type="scientific">Hamiltosporidium magnivora</name>
    <dbReference type="NCBI Taxonomy" id="148818"/>
    <lineage>
        <taxon>Eukaryota</taxon>
        <taxon>Fungi</taxon>
        <taxon>Fungi incertae sedis</taxon>
        <taxon>Microsporidia</taxon>
        <taxon>Dubosqiidae</taxon>
        <taxon>Hamiltosporidium</taxon>
    </lineage>
</organism>
<gene>
    <name evidence="3" type="ORF">CWI36_0009p0030</name>
</gene>
<evidence type="ECO:0000313" key="3">
    <source>
        <dbReference type="EMBL" id="TBU09685.1"/>
    </source>
</evidence>
<feature type="domain" description="PiggyBac transposable element-derived protein" evidence="2">
    <location>
        <begin position="92"/>
        <end position="465"/>
    </location>
</feature>
<dbReference type="EMBL" id="PITI01000009">
    <property type="protein sequence ID" value="TBU09685.1"/>
    <property type="molecule type" value="Genomic_DNA"/>
</dbReference>
<dbReference type="STRING" id="148818.A0A4Q9LQ60"/>
<dbReference type="PANTHER" id="PTHR46599:SF3">
    <property type="entry name" value="PIGGYBAC TRANSPOSABLE ELEMENT-DERIVED PROTEIN 4"/>
    <property type="match status" value="1"/>
</dbReference>
<evidence type="ECO:0000313" key="4">
    <source>
        <dbReference type="Proteomes" id="UP000291404"/>
    </source>
</evidence>
<comment type="caution">
    <text evidence="3">The sequence shown here is derived from an EMBL/GenBank/DDBJ whole genome shotgun (WGS) entry which is preliminary data.</text>
</comment>
<name>A0A4Q9LQ60_9MICR</name>
<evidence type="ECO:0000256" key="1">
    <source>
        <dbReference type="SAM" id="MobiDB-lite"/>
    </source>
</evidence>
<keyword evidence="4" id="KW-1185">Reference proteome</keyword>
<accession>A0A4Q9LQ60</accession>
<feature type="compositionally biased region" description="Low complexity" evidence="1">
    <location>
        <begin position="1"/>
        <end position="14"/>
    </location>
</feature>
<evidence type="ECO:0000259" key="2">
    <source>
        <dbReference type="Pfam" id="PF13843"/>
    </source>
</evidence>
<proteinExistence type="predicted"/>
<dbReference type="AlphaFoldDB" id="A0A4Q9LQ60"/>
<protein>
    <submittedName>
        <fullName evidence="3">Transposase IS4</fullName>
    </submittedName>
</protein>
<reference evidence="3 4" key="1">
    <citation type="submission" date="2017-12" db="EMBL/GenBank/DDBJ databases">
        <authorList>
            <person name="Pombert J.-F."/>
            <person name="Haag K.L."/>
            <person name="Ebert D."/>
        </authorList>
    </citation>
    <scope>NUCLEOTIDE SEQUENCE [LARGE SCALE GENOMIC DNA]</scope>
    <source>
        <strain evidence="3">BE-OM-2</strain>
    </source>
</reference>
<dbReference type="VEuPathDB" id="MicrosporidiaDB:CWI39_0013p0050"/>